<accession>A0A9D0ZTD4</accession>
<evidence type="ECO:0000313" key="2">
    <source>
        <dbReference type="EMBL" id="HIQ95444.1"/>
    </source>
</evidence>
<evidence type="ECO:0008006" key="4">
    <source>
        <dbReference type="Google" id="ProtNLM"/>
    </source>
</evidence>
<evidence type="ECO:0000256" key="1">
    <source>
        <dbReference type="SAM" id="SignalP"/>
    </source>
</evidence>
<comment type="caution">
    <text evidence="2">The sequence shown here is derived from an EMBL/GenBank/DDBJ whole genome shotgun (WGS) entry which is preliminary data.</text>
</comment>
<proteinExistence type="predicted"/>
<gene>
    <name evidence="2" type="ORF">IAB26_02680</name>
</gene>
<reference evidence="2" key="2">
    <citation type="journal article" date="2021" name="PeerJ">
        <title>Extensive microbial diversity within the chicken gut microbiome revealed by metagenomics and culture.</title>
        <authorList>
            <person name="Gilroy R."/>
            <person name="Ravi A."/>
            <person name="Getino M."/>
            <person name="Pursley I."/>
            <person name="Horton D.L."/>
            <person name="Alikhan N.F."/>
            <person name="Baker D."/>
            <person name="Gharbi K."/>
            <person name="Hall N."/>
            <person name="Watson M."/>
            <person name="Adriaenssens E.M."/>
            <person name="Foster-Nyarko E."/>
            <person name="Jarju S."/>
            <person name="Secka A."/>
            <person name="Antonio M."/>
            <person name="Oren A."/>
            <person name="Chaudhuri R.R."/>
            <person name="La Ragione R."/>
            <person name="Hildebrand F."/>
            <person name="Pallen M.J."/>
        </authorList>
    </citation>
    <scope>NUCLEOTIDE SEQUENCE</scope>
    <source>
        <strain evidence="2">ChiSjej3B21-11622</strain>
    </source>
</reference>
<name>A0A9D0ZTD4_9FIRM</name>
<protein>
    <recommendedName>
        <fullName evidence="4">GerMN domain-containing protein</fullName>
    </recommendedName>
</protein>
<dbReference type="Proteomes" id="UP000886886">
    <property type="component" value="Unassembled WGS sequence"/>
</dbReference>
<organism evidence="2 3">
    <name type="scientific">Candidatus Limivivens merdigallinarum</name>
    <dbReference type="NCBI Taxonomy" id="2840859"/>
    <lineage>
        <taxon>Bacteria</taxon>
        <taxon>Bacillati</taxon>
        <taxon>Bacillota</taxon>
        <taxon>Clostridia</taxon>
        <taxon>Lachnospirales</taxon>
        <taxon>Lachnospiraceae</taxon>
        <taxon>Lachnospiraceae incertae sedis</taxon>
        <taxon>Candidatus Limivivens</taxon>
    </lineage>
</organism>
<reference evidence="2" key="1">
    <citation type="submission" date="2020-10" db="EMBL/GenBank/DDBJ databases">
        <authorList>
            <person name="Gilroy R."/>
        </authorList>
    </citation>
    <scope>NUCLEOTIDE SEQUENCE</scope>
    <source>
        <strain evidence="2">ChiSjej3B21-11622</strain>
    </source>
</reference>
<dbReference type="EMBL" id="DVFT01000034">
    <property type="protein sequence ID" value="HIQ95444.1"/>
    <property type="molecule type" value="Genomic_DNA"/>
</dbReference>
<feature type="signal peptide" evidence="1">
    <location>
        <begin position="1"/>
        <end position="23"/>
    </location>
</feature>
<sequence length="251" mass="27678">MKKRWMMFGILGVLAIGSFTVYASEQAVSESETERNITSQEVEATTEMETEAEPVICTEATAVDFVEATTEGMAGEESPDGEITPEMQICREFLGNYFTVDLDEAKKTLWILEGAASEDSEKALEDYLSRQTVSGKEGVVLSLSEEEDSALAAVTDEIWEEFFSDFSEDLKGELLANRSLTMSLRFAVENESDLVILSQVLDHEAKSEDGQTSFSFHVTVQAGDREETVDGSIAVAPNGMGEWMFTNFYIG</sequence>
<dbReference type="AlphaFoldDB" id="A0A9D0ZTD4"/>
<feature type="chain" id="PRO_5039040949" description="GerMN domain-containing protein" evidence="1">
    <location>
        <begin position="24"/>
        <end position="251"/>
    </location>
</feature>
<keyword evidence="1" id="KW-0732">Signal</keyword>
<evidence type="ECO:0000313" key="3">
    <source>
        <dbReference type="Proteomes" id="UP000886886"/>
    </source>
</evidence>